<organism evidence="3">
    <name type="scientific">Gongylonema pulchrum</name>
    <dbReference type="NCBI Taxonomy" id="637853"/>
    <lineage>
        <taxon>Eukaryota</taxon>
        <taxon>Metazoa</taxon>
        <taxon>Ecdysozoa</taxon>
        <taxon>Nematoda</taxon>
        <taxon>Chromadorea</taxon>
        <taxon>Rhabditida</taxon>
        <taxon>Spirurina</taxon>
        <taxon>Spiruromorpha</taxon>
        <taxon>Spiruroidea</taxon>
        <taxon>Gongylonematidae</taxon>
        <taxon>Gongylonema</taxon>
    </lineage>
</organism>
<evidence type="ECO:0000313" key="3">
    <source>
        <dbReference type="WBParaSite" id="GPUH_0001884801-mRNA-1"/>
    </source>
</evidence>
<accession>A0A183ECY2</accession>
<keyword evidence="2" id="KW-1185">Reference proteome</keyword>
<proteinExistence type="predicted"/>
<dbReference type="EMBL" id="UYRT01087405">
    <property type="protein sequence ID" value="VDN32523.1"/>
    <property type="molecule type" value="Genomic_DNA"/>
</dbReference>
<evidence type="ECO:0000313" key="1">
    <source>
        <dbReference type="EMBL" id="VDN32523.1"/>
    </source>
</evidence>
<sequence length="140" mass="15415">MFIHMCLHALGMPVRGDGIASLNKWRAYRLPSAQMKSLTELLVDSNVKGESRHVEVQQLIDILSKFAPEAQENPLKECVTSAAEVVSDAGGVRYTIPDRALVWRFLILGAIGGSYERDFISIGRLSTRVVSALCSIIERG</sequence>
<reference evidence="1 2" key="2">
    <citation type="submission" date="2018-11" db="EMBL/GenBank/DDBJ databases">
        <authorList>
            <consortium name="Pathogen Informatics"/>
        </authorList>
    </citation>
    <scope>NUCLEOTIDE SEQUENCE [LARGE SCALE GENOMIC DNA]</scope>
</reference>
<dbReference type="AlphaFoldDB" id="A0A183ECY2"/>
<evidence type="ECO:0000313" key="2">
    <source>
        <dbReference type="Proteomes" id="UP000271098"/>
    </source>
</evidence>
<gene>
    <name evidence="1" type="ORF">GPUH_LOCUS18823</name>
</gene>
<dbReference type="Proteomes" id="UP000271098">
    <property type="component" value="Unassembled WGS sequence"/>
</dbReference>
<protein>
    <submittedName>
        <fullName evidence="3">MMS19 nucleotide excision repair protein</fullName>
    </submittedName>
</protein>
<dbReference type="WBParaSite" id="GPUH_0001884801-mRNA-1">
    <property type="protein sequence ID" value="GPUH_0001884801-mRNA-1"/>
    <property type="gene ID" value="GPUH_0001884801"/>
</dbReference>
<name>A0A183ECY2_9BILA</name>
<reference evidence="3" key="1">
    <citation type="submission" date="2016-06" db="UniProtKB">
        <authorList>
            <consortium name="WormBaseParasite"/>
        </authorList>
    </citation>
    <scope>IDENTIFICATION</scope>
</reference>